<sequence length="467" mass="49986">MRLGRAQMEHDLVVFVPGFLGSRLTRAGRDLWGEAGDALLRSRPSSAALAELALPPGLGDAPPGEPHRVAADALSTAPDAMPGLLSSMGHPDIRAALGDPAEDQFVPFAYDWRLSHRLIAERLRTRVERELARWGERVGARYPDRPDDPRVVLVCHSTGGLAGRYYLECLGGRETARTLVTLGTPHQGFARAVRLLTGHAVADGAGPLNEVLRDFALGLPSVAQMLPYYDAVRVSGKSRPRTLTDRRYPVPGLPGALVEDAFAFHREFLGAREAHRRTDAGGRLPYDVHCVAGTAHPTVHALGLSSDGLRLAAESDVLGPGDGTVPRESAVAEWALEDRDDVLWTEVRHADLAGAAAVGAMLSAIRRGLPASAMLAGDEGITLHAPSEAVAGRPFEASVLGVNLADRRLRAVMRRIGSRAGDEVVFAPDPTGRFRAELRGGPGRWLVEARVEGPNGADRRVITLYSA</sequence>
<dbReference type="eggNOG" id="COG1075">
    <property type="taxonomic scope" value="Bacteria"/>
</dbReference>
<dbReference type="HOGENOM" id="CLU_047247_0_0_11"/>
<keyword evidence="2" id="KW-1185">Reference proteome</keyword>
<dbReference type="AlphaFoldDB" id="D9XSR0"/>
<evidence type="ECO:0000313" key="1">
    <source>
        <dbReference type="EMBL" id="EFL39467.1"/>
    </source>
</evidence>
<protein>
    <recommendedName>
        <fullName evidence="3">Lecithin:cholesterol acyltransferase</fullName>
    </recommendedName>
</protein>
<dbReference type="Gene3D" id="3.40.50.1820">
    <property type="entry name" value="alpha/beta hydrolase"/>
    <property type="match status" value="1"/>
</dbReference>
<dbReference type="Proteomes" id="UP000002968">
    <property type="component" value="Unassembled WGS sequence"/>
</dbReference>
<evidence type="ECO:0000313" key="2">
    <source>
        <dbReference type="Proteomes" id="UP000002968"/>
    </source>
</evidence>
<accession>D9XSR0</accession>
<gene>
    <name evidence="1" type="ORF">SSRG_02271</name>
</gene>
<reference evidence="1" key="1">
    <citation type="submission" date="2009-02" db="EMBL/GenBank/DDBJ databases">
        <title>Annotation of Streptomyces griseoflavus strain Tu4000.</title>
        <authorList>
            <consortium name="The Broad Institute Genome Sequencing Platform"/>
            <consortium name="Broad Institute Microbial Sequencing Center"/>
            <person name="Fischbach M."/>
            <person name="Godfrey P."/>
            <person name="Ward D."/>
            <person name="Young S."/>
            <person name="Zeng Q."/>
            <person name="Koehrsen M."/>
            <person name="Alvarado L."/>
            <person name="Berlin A.M."/>
            <person name="Bochicchio J."/>
            <person name="Borenstein D."/>
            <person name="Chapman S.B."/>
            <person name="Chen Z."/>
            <person name="Engels R."/>
            <person name="Freedman E."/>
            <person name="Gellesch M."/>
            <person name="Goldberg J."/>
            <person name="Griggs A."/>
            <person name="Gujja S."/>
            <person name="Heilman E.R."/>
            <person name="Heiman D.I."/>
            <person name="Hepburn T.A."/>
            <person name="Howarth C."/>
            <person name="Jen D."/>
            <person name="Larson L."/>
            <person name="Lewis B."/>
            <person name="Mehta T."/>
            <person name="Park D."/>
            <person name="Pearson M."/>
            <person name="Richards J."/>
            <person name="Roberts A."/>
            <person name="Saif S."/>
            <person name="Shea T.D."/>
            <person name="Shenoy N."/>
            <person name="Sisk P."/>
            <person name="Stolte C."/>
            <person name="Sykes S.N."/>
            <person name="Thomson T."/>
            <person name="Walk T."/>
            <person name="White J."/>
            <person name="Yandava C."/>
            <person name="Straight P."/>
            <person name="Clardy J."/>
            <person name="Hung D."/>
            <person name="Kolter R."/>
            <person name="Mekalanos J."/>
            <person name="Walker S."/>
            <person name="Walsh C.T."/>
            <person name="Wieland-Brown L.C."/>
            <person name="Haas B."/>
            <person name="Nusbaum C."/>
            <person name="Birren B."/>
        </authorList>
    </citation>
    <scope>NUCLEOTIDE SEQUENCE [LARGE SCALE GENOMIC DNA]</scope>
    <source>
        <strain evidence="1">Tu4000</strain>
    </source>
</reference>
<dbReference type="EMBL" id="GG657758">
    <property type="protein sequence ID" value="EFL39467.1"/>
    <property type="molecule type" value="Genomic_DNA"/>
</dbReference>
<name>D9XSR0_9ACTN</name>
<proteinExistence type="predicted"/>
<dbReference type="InterPro" id="IPR029058">
    <property type="entry name" value="AB_hydrolase_fold"/>
</dbReference>
<dbReference type="SUPFAM" id="SSF53474">
    <property type="entry name" value="alpha/beta-Hydrolases"/>
    <property type="match status" value="1"/>
</dbReference>
<dbReference type="STRING" id="467200.SSRG_02271"/>
<organism evidence="1 2">
    <name type="scientific">Streptomyces griseoflavus Tu4000</name>
    <dbReference type="NCBI Taxonomy" id="467200"/>
    <lineage>
        <taxon>Bacteria</taxon>
        <taxon>Bacillati</taxon>
        <taxon>Actinomycetota</taxon>
        <taxon>Actinomycetes</taxon>
        <taxon>Kitasatosporales</taxon>
        <taxon>Streptomycetaceae</taxon>
        <taxon>Streptomyces</taxon>
    </lineage>
</organism>
<evidence type="ECO:0008006" key="3">
    <source>
        <dbReference type="Google" id="ProtNLM"/>
    </source>
</evidence>
<dbReference type="PANTHER" id="PTHR11440">
    <property type="entry name" value="LECITHIN-CHOLESTEROL ACYLTRANSFERASE-RELATED"/>
    <property type="match status" value="1"/>
</dbReference>